<feature type="non-terminal residue" evidence="2">
    <location>
        <position position="1"/>
    </location>
</feature>
<sequence length="98" mass="10657">TLFGLPSKPPAEKEKRGPKKKFDDAPEPKEDTQNSPVDSQAVDVEMQDLGQQGDATLVNDHSQSDPSNVLTDTQPLDADDEPIDWPDSPQAATVDDDE</sequence>
<evidence type="ECO:0000313" key="2">
    <source>
        <dbReference type="EMBL" id="OAX36563.1"/>
    </source>
</evidence>
<name>A0A1B7MVC0_9AGAM</name>
<accession>A0A1B7MVC0</accession>
<proteinExistence type="predicted"/>
<dbReference type="AlphaFoldDB" id="A0A1B7MVC0"/>
<evidence type="ECO:0000313" key="3">
    <source>
        <dbReference type="Proteomes" id="UP000092154"/>
    </source>
</evidence>
<feature type="compositionally biased region" description="Polar residues" evidence="1">
    <location>
        <begin position="49"/>
        <end position="74"/>
    </location>
</feature>
<reference evidence="2 3" key="1">
    <citation type="submission" date="2016-06" db="EMBL/GenBank/DDBJ databases">
        <title>Comparative genomics of the ectomycorrhizal sister species Rhizopogon vinicolor and Rhizopogon vesiculosus (Basidiomycota: Boletales) reveals a divergence of the mating type B locus.</title>
        <authorList>
            <consortium name="DOE Joint Genome Institute"/>
            <person name="Mujic A.B."/>
            <person name="Kuo A."/>
            <person name="Tritt A."/>
            <person name="Lipzen A."/>
            <person name="Chen C."/>
            <person name="Johnson J."/>
            <person name="Sharma A."/>
            <person name="Barry K."/>
            <person name="Grigoriev I.V."/>
            <person name="Spatafora J.W."/>
        </authorList>
    </citation>
    <scope>NUCLEOTIDE SEQUENCE [LARGE SCALE GENOMIC DNA]</scope>
    <source>
        <strain evidence="2 3">AM-OR11-026</strain>
    </source>
</reference>
<feature type="region of interest" description="Disordered" evidence="1">
    <location>
        <begin position="1"/>
        <end position="98"/>
    </location>
</feature>
<dbReference type="EMBL" id="KV448407">
    <property type="protein sequence ID" value="OAX36563.1"/>
    <property type="molecule type" value="Genomic_DNA"/>
</dbReference>
<protein>
    <submittedName>
        <fullName evidence="2">Uncharacterized protein</fullName>
    </submittedName>
</protein>
<feature type="compositionally biased region" description="Basic and acidic residues" evidence="1">
    <location>
        <begin position="10"/>
        <end position="32"/>
    </location>
</feature>
<dbReference type="OrthoDB" id="2691885at2759"/>
<organism evidence="2 3">
    <name type="scientific">Rhizopogon vinicolor AM-OR11-026</name>
    <dbReference type="NCBI Taxonomy" id="1314800"/>
    <lineage>
        <taxon>Eukaryota</taxon>
        <taxon>Fungi</taxon>
        <taxon>Dikarya</taxon>
        <taxon>Basidiomycota</taxon>
        <taxon>Agaricomycotina</taxon>
        <taxon>Agaricomycetes</taxon>
        <taxon>Agaricomycetidae</taxon>
        <taxon>Boletales</taxon>
        <taxon>Suillineae</taxon>
        <taxon>Rhizopogonaceae</taxon>
        <taxon>Rhizopogon</taxon>
    </lineage>
</organism>
<gene>
    <name evidence="2" type="ORF">K503DRAFT_694930</name>
</gene>
<dbReference type="Proteomes" id="UP000092154">
    <property type="component" value="Unassembled WGS sequence"/>
</dbReference>
<evidence type="ECO:0000256" key="1">
    <source>
        <dbReference type="SAM" id="MobiDB-lite"/>
    </source>
</evidence>
<keyword evidence="3" id="KW-1185">Reference proteome</keyword>
<dbReference type="InParanoid" id="A0A1B7MVC0"/>
<dbReference type="STRING" id="1314800.A0A1B7MVC0"/>